<reference evidence="1" key="1">
    <citation type="submission" date="2023-06" db="EMBL/GenBank/DDBJ databases">
        <title>Genomic analysis of the entomopathogenic nematode Steinernema hermaphroditum.</title>
        <authorList>
            <person name="Schwarz E.M."/>
            <person name="Heppert J.K."/>
            <person name="Baniya A."/>
            <person name="Schwartz H.T."/>
            <person name="Tan C.-H."/>
            <person name="Antoshechkin I."/>
            <person name="Sternberg P.W."/>
            <person name="Goodrich-Blair H."/>
            <person name="Dillman A.R."/>
        </authorList>
    </citation>
    <scope>NUCLEOTIDE SEQUENCE</scope>
    <source>
        <strain evidence="1">PS9179</strain>
        <tissue evidence="1">Whole animal</tissue>
    </source>
</reference>
<keyword evidence="2" id="KW-1185">Reference proteome</keyword>
<evidence type="ECO:0000313" key="2">
    <source>
        <dbReference type="Proteomes" id="UP001175271"/>
    </source>
</evidence>
<dbReference type="EMBL" id="JAUCMV010000004">
    <property type="protein sequence ID" value="KAK0406463.1"/>
    <property type="molecule type" value="Genomic_DNA"/>
</dbReference>
<organism evidence="1 2">
    <name type="scientific">Steinernema hermaphroditum</name>
    <dbReference type="NCBI Taxonomy" id="289476"/>
    <lineage>
        <taxon>Eukaryota</taxon>
        <taxon>Metazoa</taxon>
        <taxon>Ecdysozoa</taxon>
        <taxon>Nematoda</taxon>
        <taxon>Chromadorea</taxon>
        <taxon>Rhabditida</taxon>
        <taxon>Tylenchina</taxon>
        <taxon>Panagrolaimomorpha</taxon>
        <taxon>Strongyloidoidea</taxon>
        <taxon>Steinernematidae</taxon>
        <taxon>Steinernema</taxon>
    </lineage>
</organism>
<comment type="caution">
    <text evidence="1">The sequence shown here is derived from an EMBL/GenBank/DDBJ whole genome shotgun (WGS) entry which is preliminary data.</text>
</comment>
<dbReference type="AlphaFoldDB" id="A0AA39HIF5"/>
<protein>
    <submittedName>
        <fullName evidence="1">Uncharacterized protein</fullName>
    </submittedName>
</protein>
<sequence>MYMKGPICDSHLGQFQGERTIQGKRIILSQSSQKAIVVLDPWAGPILVREVLSAHRIRMLGQDLFLTDHRSGNMQRVKWTRTKRSNKTAET</sequence>
<proteinExistence type="predicted"/>
<dbReference type="Proteomes" id="UP001175271">
    <property type="component" value="Unassembled WGS sequence"/>
</dbReference>
<accession>A0AA39HIF5</accession>
<evidence type="ECO:0000313" key="1">
    <source>
        <dbReference type="EMBL" id="KAK0406463.1"/>
    </source>
</evidence>
<gene>
    <name evidence="1" type="ORF">QR680_018587</name>
</gene>
<name>A0AA39HIF5_9BILA</name>